<evidence type="ECO:0000259" key="1">
    <source>
        <dbReference type="Pfam" id="PF00534"/>
    </source>
</evidence>
<gene>
    <name evidence="3" type="ORF">COX08_01205</name>
</gene>
<evidence type="ECO:0000313" key="3">
    <source>
        <dbReference type="EMBL" id="PIP53400.1"/>
    </source>
</evidence>
<comment type="caution">
    <text evidence="3">The sequence shown here is derived from an EMBL/GenBank/DDBJ whole genome shotgun (WGS) entry which is preliminary data.</text>
</comment>
<dbReference type="Proteomes" id="UP000229459">
    <property type="component" value="Unassembled WGS sequence"/>
</dbReference>
<accession>A0A2H0B8L5</accession>
<dbReference type="InterPro" id="IPR050194">
    <property type="entry name" value="Glycosyltransferase_grp1"/>
</dbReference>
<feature type="domain" description="Glycosyl transferase family 1" evidence="1">
    <location>
        <begin position="226"/>
        <end position="376"/>
    </location>
</feature>
<organism evidence="3 4">
    <name type="scientific">Candidatus Beckwithbacteria bacterium CG23_combo_of_CG06-09_8_20_14_all_34_8</name>
    <dbReference type="NCBI Taxonomy" id="1974497"/>
    <lineage>
        <taxon>Bacteria</taxon>
        <taxon>Candidatus Beckwithiibacteriota</taxon>
    </lineage>
</organism>
<dbReference type="GO" id="GO:0016758">
    <property type="term" value="F:hexosyltransferase activity"/>
    <property type="evidence" value="ECO:0007669"/>
    <property type="project" value="TreeGrafter"/>
</dbReference>
<dbReference type="InterPro" id="IPR028098">
    <property type="entry name" value="Glyco_trans_4-like_N"/>
</dbReference>
<dbReference type="SUPFAM" id="SSF53756">
    <property type="entry name" value="UDP-Glycosyltransferase/glycogen phosphorylase"/>
    <property type="match status" value="1"/>
</dbReference>
<dbReference type="PANTHER" id="PTHR45947">
    <property type="entry name" value="SULFOQUINOVOSYL TRANSFERASE SQD2"/>
    <property type="match status" value="1"/>
</dbReference>
<protein>
    <recommendedName>
        <fullName evidence="5">Group 1 glycosyl transferase</fullName>
    </recommendedName>
</protein>
<proteinExistence type="predicted"/>
<dbReference type="PANTHER" id="PTHR45947:SF3">
    <property type="entry name" value="SULFOQUINOVOSYL TRANSFERASE SQD2"/>
    <property type="match status" value="1"/>
</dbReference>
<dbReference type="CDD" id="cd03801">
    <property type="entry name" value="GT4_PimA-like"/>
    <property type="match status" value="1"/>
</dbReference>
<dbReference type="InterPro" id="IPR001296">
    <property type="entry name" value="Glyco_trans_1"/>
</dbReference>
<dbReference type="Pfam" id="PF00534">
    <property type="entry name" value="Glycos_transf_1"/>
    <property type="match status" value="1"/>
</dbReference>
<feature type="domain" description="Glycosyltransferase subfamily 4-like N-terminal" evidence="2">
    <location>
        <begin position="15"/>
        <end position="209"/>
    </location>
</feature>
<dbReference type="Gene3D" id="3.40.50.2000">
    <property type="entry name" value="Glycogen Phosphorylase B"/>
    <property type="match status" value="2"/>
</dbReference>
<dbReference type="AlphaFoldDB" id="A0A2H0B8L5"/>
<evidence type="ECO:0000313" key="4">
    <source>
        <dbReference type="Proteomes" id="UP000229459"/>
    </source>
</evidence>
<evidence type="ECO:0008006" key="5">
    <source>
        <dbReference type="Google" id="ProtNLM"/>
    </source>
</evidence>
<reference evidence="3 4" key="1">
    <citation type="submission" date="2017-09" db="EMBL/GenBank/DDBJ databases">
        <title>Depth-based differentiation of microbial function through sediment-hosted aquifers and enrichment of novel symbionts in the deep terrestrial subsurface.</title>
        <authorList>
            <person name="Probst A.J."/>
            <person name="Ladd B."/>
            <person name="Jarett J.K."/>
            <person name="Geller-Mcgrath D.E."/>
            <person name="Sieber C.M."/>
            <person name="Emerson J.B."/>
            <person name="Anantharaman K."/>
            <person name="Thomas B.C."/>
            <person name="Malmstrom R."/>
            <person name="Stieglmeier M."/>
            <person name="Klingl A."/>
            <person name="Woyke T."/>
            <person name="Ryan C.M."/>
            <person name="Banfield J.F."/>
        </authorList>
    </citation>
    <scope>NUCLEOTIDE SEQUENCE [LARGE SCALE GENOMIC DNA]</scope>
    <source>
        <strain evidence="3">CG23_combo_of_CG06-09_8_20_14_all_34_8</strain>
    </source>
</reference>
<dbReference type="Pfam" id="PF13439">
    <property type="entry name" value="Glyco_transf_4"/>
    <property type="match status" value="1"/>
</dbReference>
<name>A0A2H0B8L5_9BACT</name>
<evidence type="ECO:0000259" key="2">
    <source>
        <dbReference type="Pfam" id="PF13439"/>
    </source>
</evidence>
<dbReference type="EMBL" id="PCSR01000028">
    <property type="protein sequence ID" value="PIP53400.1"/>
    <property type="molecule type" value="Genomic_DNA"/>
</dbReference>
<sequence length="403" mass="46000">MKIAILTDQYQPESVGGAETVAANLAKAYQAKNNEVIIMTTTRNNSELIHQKIDDIEVYRIPSIFHPRWRHWLGMFNPPVISQLNKLLKDLKPDVVHAHNLHQYLSLYSLAVAKKYASKVILTLHDAMLIHYGKITEINIINPQQTSLKINVLKQIKIAKLTYNPFRNYFYKKMLRKCDYVFAVSKALKKVYELNGIKVDKVIYNGININPSNLTNKTSLKINRMLSKTKNIVFAGRVSENKGAIAAIDMLDKLVQQRQDVRLIILGEKTSSLNNVINYAKKKALEKYVYISGWISASDMPAYYKLADVVVVPSIYWDPCPIIVMEAMLYKKPVVGSFYGGMSEIIVHNKTGFIINPLDSQAFAQAVIMAISNDKLGIEGYKRVNKYFSSYRQAEEYLNYFKV</sequence>